<accession>T1I887</accession>
<dbReference type="HOGENOM" id="CLU_3302302_0_0_1"/>
<dbReference type="VEuPathDB" id="VectorBase:RPRC012509"/>
<dbReference type="EnsemblMetazoa" id="RPRC012509-RA">
    <property type="protein sequence ID" value="RPRC012509-PA"/>
    <property type="gene ID" value="RPRC012509"/>
</dbReference>
<dbReference type="Proteomes" id="UP000015103">
    <property type="component" value="Unassembled WGS sequence"/>
</dbReference>
<dbReference type="EMBL" id="ACPB03040953">
    <property type="status" value="NOT_ANNOTATED_CDS"/>
    <property type="molecule type" value="Genomic_DNA"/>
</dbReference>
<proteinExistence type="predicted"/>
<dbReference type="GO" id="GO:0141039">
    <property type="term" value="F:phosphatidylinositol 3-kinase inhibitor activity"/>
    <property type="evidence" value="ECO:0007669"/>
    <property type="project" value="InterPro"/>
</dbReference>
<reference evidence="1" key="1">
    <citation type="submission" date="2015-05" db="UniProtKB">
        <authorList>
            <consortium name="EnsemblMetazoa"/>
        </authorList>
    </citation>
    <scope>IDENTIFICATION</scope>
</reference>
<organism evidence="1 2">
    <name type="scientific">Rhodnius prolixus</name>
    <name type="common">Triatomid bug</name>
    <dbReference type="NCBI Taxonomy" id="13249"/>
    <lineage>
        <taxon>Eukaryota</taxon>
        <taxon>Metazoa</taxon>
        <taxon>Ecdysozoa</taxon>
        <taxon>Arthropoda</taxon>
        <taxon>Hexapoda</taxon>
        <taxon>Insecta</taxon>
        <taxon>Pterygota</taxon>
        <taxon>Neoptera</taxon>
        <taxon>Paraneoptera</taxon>
        <taxon>Hemiptera</taxon>
        <taxon>Heteroptera</taxon>
        <taxon>Panheteroptera</taxon>
        <taxon>Cimicomorpha</taxon>
        <taxon>Reduviidae</taxon>
        <taxon>Triatominae</taxon>
        <taxon>Rhodnius</taxon>
    </lineage>
</organism>
<dbReference type="InParanoid" id="T1I887"/>
<dbReference type="STRING" id="13249.T1I887"/>
<sequence length="40" mass="4812">MSHIQHLDELVREYLLFRGFTITLKSFDGELKVDKDRGFR</sequence>
<name>T1I887_RHOPR</name>
<dbReference type="AlphaFoldDB" id="T1I887"/>
<dbReference type="GO" id="GO:0045022">
    <property type="term" value="P:early endosome to late endosome transport"/>
    <property type="evidence" value="ECO:0007669"/>
    <property type="project" value="InterPro"/>
</dbReference>
<protein>
    <submittedName>
        <fullName evidence="1">Uncharacterized protein</fullName>
    </submittedName>
</protein>
<dbReference type="InterPro" id="IPR039724">
    <property type="entry name" value="WDR91"/>
</dbReference>
<evidence type="ECO:0000313" key="2">
    <source>
        <dbReference type="Proteomes" id="UP000015103"/>
    </source>
</evidence>
<keyword evidence="2" id="KW-1185">Reference proteome</keyword>
<dbReference type="PANTHER" id="PTHR13083:SF3">
    <property type="entry name" value="WD REPEAT-CONTAINING PROTEIN 91"/>
    <property type="match status" value="1"/>
</dbReference>
<evidence type="ECO:0000313" key="1">
    <source>
        <dbReference type="EnsemblMetazoa" id="RPRC012509-PA"/>
    </source>
</evidence>
<dbReference type="GO" id="GO:0031901">
    <property type="term" value="C:early endosome membrane"/>
    <property type="evidence" value="ECO:0007669"/>
    <property type="project" value="TreeGrafter"/>
</dbReference>
<dbReference type="GO" id="GO:0051898">
    <property type="term" value="P:negative regulation of phosphatidylinositol 3-kinase/protein kinase B signal transduction"/>
    <property type="evidence" value="ECO:0007669"/>
    <property type="project" value="InterPro"/>
</dbReference>
<dbReference type="PANTHER" id="PTHR13083">
    <property type="entry name" value="WD REPEAT-CONTAINING PROTEIN 91"/>
    <property type="match status" value="1"/>
</dbReference>
<dbReference type="GO" id="GO:0031902">
    <property type="term" value="C:late endosome membrane"/>
    <property type="evidence" value="ECO:0007669"/>
    <property type="project" value="TreeGrafter"/>
</dbReference>
<dbReference type="eggNOG" id="KOG1333">
    <property type="taxonomic scope" value="Eukaryota"/>
</dbReference>